<dbReference type="EC" id="2.3.1.225" evidence="8"/>
<evidence type="ECO:0000256" key="5">
    <source>
        <dbReference type="ARBA" id="ARBA00023136"/>
    </source>
</evidence>
<feature type="domain" description="Palmitoyltransferase DHHC" evidence="9">
    <location>
        <begin position="101"/>
        <end position="214"/>
    </location>
</feature>
<dbReference type="InterPro" id="IPR039859">
    <property type="entry name" value="PFA4/ZDH16/20/ERF2-like"/>
</dbReference>
<comment type="subcellular location">
    <subcellularLocation>
        <location evidence="1">Membrane</location>
        <topology evidence="1">Multi-pass membrane protein</topology>
    </subcellularLocation>
</comment>
<evidence type="ECO:0000256" key="7">
    <source>
        <dbReference type="ARBA" id="ARBA00038298"/>
    </source>
</evidence>
<evidence type="ECO:0000259" key="9">
    <source>
        <dbReference type="Pfam" id="PF01529"/>
    </source>
</evidence>
<keyword evidence="5 8" id="KW-0472">Membrane</keyword>
<evidence type="ECO:0000313" key="11">
    <source>
        <dbReference type="Proteomes" id="UP001470230"/>
    </source>
</evidence>
<dbReference type="PANTHER" id="PTHR22883:SF23">
    <property type="entry name" value="PALMITOYLTRANSFERASE ZDHHC6"/>
    <property type="match status" value="1"/>
</dbReference>
<dbReference type="InterPro" id="IPR001594">
    <property type="entry name" value="Palmitoyltrfase_DHHC"/>
</dbReference>
<feature type="transmembrane region" description="Helical" evidence="8">
    <location>
        <begin position="145"/>
        <end position="168"/>
    </location>
</feature>
<evidence type="ECO:0000256" key="6">
    <source>
        <dbReference type="ARBA" id="ARBA00023315"/>
    </source>
</evidence>
<comment type="domain">
    <text evidence="8">The DHHC domain is required for palmitoyltransferase activity.</text>
</comment>
<keyword evidence="2 8" id="KW-0808">Transferase</keyword>
<sequence length="261" mass="30017">MNYEHFLIALCPNIVVFLMASVAFYTTIVYAFPQIISKSLNPGIVYFIFFIAILSFSMFVWCWVYTISSDPGRIADDLHQRGLLNKIIRGDIPKCLQSFPVCEKCHVPMPLKSFHCDICHSCHLRYDHHCGVVGQCIADKNTKSFILSFFYASIYGIIATFVCFHYAFKLNSHNLLTLDASEILVFVIGIYCALISICMVNFVFSMLLSEAVFLSKIHKSITFSKMLKFFGNNWYTIFIPIQKQASPYAWPNVFWYDDSEL</sequence>
<comment type="catalytic activity">
    <reaction evidence="8">
        <text>L-cysteinyl-[protein] + hexadecanoyl-CoA = S-hexadecanoyl-L-cysteinyl-[protein] + CoA</text>
        <dbReference type="Rhea" id="RHEA:36683"/>
        <dbReference type="Rhea" id="RHEA-COMP:10131"/>
        <dbReference type="Rhea" id="RHEA-COMP:11032"/>
        <dbReference type="ChEBI" id="CHEBI:29950"/>
        <dbReference type="ChEBI" id="CHEBI:57287"/>
        <dbReference type="ChEBI" id="CHEBI:57379"/>
        <dbReference type="ChEBI" id="CHEBI:74151"/>
        <dbReference type="EC" id="2.3.1.225"/>
    </reaction>
</comment>
<evidence type="ECO:0000256" key="4">
    <source>
        <dbReference type="ARBA" id="ARBA00022989"/>
    </source>
</evidence>
<dbReference type="Pfam" id="PF01529">
    <property type="entry name" value="DHHC"/>
    <property type="match status" value="1"/>
</dbReference>
<organism evidence="10 11">
    <name type="scientific">Tritrichomonas musculus</name>
    <dbReference type="NCBI Taxonomy" id="1915356"/>
    <lineage>
        <taxon>Eukaryota</taxon>
        <taxon>Metamonada</taxon>
        <taxon>Parabasalia</taxon>
        <taxon>Tritrichomonadida</taxon>
        <taxon>Tritrichomonadidae</taxon>
        <taxon>Tritrichomonas</taxon>
    </lineage>
</organism>
<keyword evidence="11" id="KW-1185">Reference proteome</keyword>
<keyword evidence="6 8" id="KW-0012">Acyltransferase</keyword>
<keyword evidence="3 8" id="KW-0812">Transmembrane</keyword>
<name>A0ABR2ILZ5_9EUKA</name>
<dbReference type="PANTHER" id="PTHR22883">
    <property type="entry name" value="ZINC FINGER DHHC DOMAIN CONTAINING PROTEIN"/>
    <property type="match status" value="1"/>
</dbReference>
<comment type="similarity">
    <text evidence="7">Belongs to the DHHC palmitoyltransferase family. PFA5 subfamily.</text>
</comment>
<dbReference type="EMBL" id="JAPFFF010000016">
    <property type="protein sequence ID" value="KAK8864887.1"/>
    <property type="molecule type" value="Genomic_DNA"/>
</dbReference>
<protein>
    <recommendedName>
        <fullName evidence="8">Palmitoyltransferase</fullName>
        <ecNumber evidence="8">2.3.1.225</ecNumber>
    </recommendedName>
</protein>
<accession>A0ABR2ILZ5</accession>
<evidence type="ECO:0000256" key="1">
    <source>
        <dbReference type="ARBA" id="ARBA00004141"/>
    </source>
</evidence>
<proteinExistence type="inferred from homology"/>
<dbReference type="PROSITE" id="PS50216">
    <property type="entry name" value="DHHC"/>
    <property type="match status" value="1"/>
</dbReference>
<feature type="transmembrane region" description="Helical" evidence="8">
    <location>
        <begin position="44"/>
        <end position="64"/>
    </location>
</feature>
<evidence type="ECO:0000256" key="8">
    <source>
        <dbReference type="RuleBase" id="RU079119"/>
    </source>
</evidence>
<evidence type="ECO:0000256" key="2">
    <source>
        <dbReference type="ARBA" id="ARBA00022679"/>
    </source>
</evidence>
<reference evidence="10 11" key="1">
    <citation type="submission" date="2024-04" db="EMBL/GenBank/DDBJ databases">
        <title>Tritrichomonas musculus Genome.</title>
        <authorList>
            <person name="Alves-Ferreira E."/>
            <person name="Grigg M."/>
            <person name="Lorenzi H."/>
            <person name="Galac M."/>
        </authorList>
    </citation>
    <scope>NUCLEOTIDE SEQUENCE [LARGE SCALE GENOMIC DNA]</scope>
    <source>
        <strain evidence="10 11">EAF2021</strain>
    </source>
</reference>
<feature type="transmembrane region" description="Helical" evidence="8">
    <location>
        <begin position="7"/>
        <end position="32"/>
    </location>
</feature>
<evidence type="ECO:0000313" key="10">
    <source>
        <dbReference type="EMBL" id="KAK8864887.1"/>
    </source>
</evidence>
<comment type="caution">
    <text evidence="10">The sequence shown here is derived from an EMBL/GenBank/DDBJ whole genome shotgun (WGS) entry which is preliminary data.</text>
</comment>
<feature type="transmembrane region" description="Helical" evidence="8">
    <location>
        <begin position="183"/>
        <end position="208"/>
    </location>
</feature>
<keyword evidence="4 8" id="KW-1133">Transmembrane helix</keyword>
<gene>
    <name evidence="10" type="ORF">M9Y10_010414</name>
</gene>
<dbReference type="Proteomes" id="UP001470230">
    <property type="component" value="Unassembled WGS sequence"/>
</dbReference>
<evidence type="ECO:0000256" key="3">
    <source>
        <dbReference type="ARBA" id="ARBA00022692"/>
    </source>
</evidence>